<evidence type="ECO:0000313" key="3">
    <source>
        <dbReference type="Proteomes" id="UP000075670"/>
    </source>
</evidence>
<dbReference type="InterPro" id="IPR011990">
    <property type="entry name" value="TPR-like_helical_dom_sf"/>
</dbReference>
<comment type="caution">
    <text evidence="2">The sequence shown here is derived from an EMBL/GenBank/DDBJ whole genome shotgun (WGS) entry which is preliminary data.</text>
</comment>
<dbReference type="RefSeq" id="WP_062285690.1">
    <property type="nucleotide sequence ID" value="NZ_LTBC01000018.1"/>
</dbReference>
<dbReference type="PROSITE" id="PS50005">
    <property type="entry name" value="TPR"/>
    <property type="match status" value="1"/>
</dbReference>
<proteinExistence type="predicted"/>
<dbReference type="InterPro" id="IPR019734">
    <property type="entry name" value="TPR_rpt"/>
</dbReference>
<protein>
    <submittedName>
        <fullName evidence="2">Uncharacterized protein</fullName>
    </submittedName>
</protein>
<evidence type="ECO:0000313" key="2">
    <source>
        <dbReference type="EMBL" id="KYH30902.1"/>
    </source>
</evidence>
<dbReference type="Gene3D" id="1.25.40.10">
    <property type="entry name" value="Tetratricopeptide repeat domain"/>
    <property type="match status" value="1"/>
</dbReference>
<sequence>MTGTSGNPTTCRINFQLRHAGERKTIAYCLDLTRERIPTCTGINLGGNDLAIQGQGYDGRCAFCRYFRKALKNRGIRFSCTCPFEVQDNTCNWRVKIGSVFFDQDLLEDEEKYLTYLRRVENDPRDLEARLALGVIHEYHGRFAPALASYWAAHDLDPDDAFIKERLQDILSLLQQLLLTSEQQKN</sequence>
<keyword evidence="3" id="KW-1185">Reference proteome</keyword>
<dbReference type="PATRIC" id="fig|1122241.3.peg.2952"/>
<gene>
    <name evidence="2" type="ORF">MOMUL_27760</name>
</gene>
<dbReference type="Proteomes" id="UP000075670">
    <property type="component" value="Unassembled WGS sequence"/>
</dbReference>
<keyword evidence="1" id="KW-0802">TPR repeat</keyword>
<dbReference type="OrthoDB" id="1723847at2"/>
<evidence type="ECO:0000256" key="1">
    <source>
        <dbReference type="PROSITE-ProRule" id="PRU00339"/>
    </source>
</evidence>
<dbReference type="EMBL" id="LTBC01000018">
    <property type="protein sequence ID" value="KYH30902.1"/>
    <property type="molecule type" value="Genomic_DNA"/>
</dbReference>
<name>A0A151ATI6_9FIRM</name>
<feature type="repeat" description="TPR" evidence="1">
    <location>
        <begin position="127"/>
        <end position="160"/>
    </location>
</feature>
<dbReference type="SUPFAM" id="SSF48452">
    <property type="entry name" value="TPR-like"/>
    <property type="match status" value="1"/>
</dbReference>
<reference evidence="2 3" key="1">
    <citation type="submission" date="2016-02" db="EMBL/GenBank/DDBJ databases">
        <title>Genome sequence of Moorella mulderi DSM 14980.</title>
        <authorList>
            <person name="Poehlein A."/>
            <person name="Daniel R."/>
        </authorList>
    </citation>
    <scope>NUCLEOTIDE SEQUENCE [LARGE SCALE GENOMIC DNA]</scope>
    <source>
        <strain evidence="2 3">DSM 14980</strain>
    </source>
</reference>
<organism evidence="2 3">
    <name type="scientific">Moorella mulderi DSM 14980</name>
    <dbReference type="NCBI Taxonomy" id="1122241"/>
    <lineage>
        <taxon>Bacteria</taxon>
        <taxon>Bacillati</taxon>
        <taxon>Bacillota</taxon>
        <taxon>Clostridia</taxon>
        <taxon>Neomoorellales</taxon>
        <taxon>Neomoorellaceae</taxon>
        <taxon>Neomoorella</taxon>
    </lineage>
</organism>
<accession>A0A151ATI6</accession>
<dbReference type="AlphaFoldDB" id="A0A151ATI6"/>